<feature type="region of interest" description="Disordered" evidence="7">
    <location>
        <begin position="455"/>
        <end position="479"/>
    </location>
</feature>
<dbReference type="Gene3D" id="3.40.1810.10">
    <property type="entry name" value="Transcription factor, MADS-box"/>
    <property type="match status" value="1"/>
</dbReference>
<organism evidence="9 10">
    <name type="scientific">Lachancea meyersii CBS 8951</name>
    <dbReference type="NCBI Taxonomy" id="1266667"/>
    <lineage>
        <taxon>Eukaryota</taxon>
        <taxon>Fungi</taxon>
        <taxon>Dikarya</taxon>
        <taxon>Ascomycota</taxon>
        <taxon>Saccharomycotina</taxon>
        <taxon>Saccharomycetes</taxon>
        <taxon>Saccharomycetales</taxon>
        <taxon>Saccharomycetaceae</taxon>
        <taxon>Lachancea</taxon>
    </lineage>
</organism>
<dbReference type="AlphaFoldDB" id="A0A1G4KEZ0"/>
<feature type="compositionally biased region" description="Acidic residues" evidence="7">
    <location>
        <begin position="148"/>
        <end position="161"/>
    </location>
</feature>
<evidence type="ECO:0000256" key="2">
    <source>
        <dbReference type="ARBA" id="ARBA00023015"/>
    </source>
</evidence>
<feature type="compositionally biased region" description="Polar residues" evidence="7">
    <location>
        <begin position="326"/>
        <end position="379"/>
    </location>
</feature>
<keyword evidence="3" id="KW-0238">DNA-binding</keyword>
<evidence type="ECO:0000256" key="1">
    <source>
        <dbReference type="ARBA" id="ARBA00004123"/>
    </source>
</evidence>
<accession>A0A1G4KEZ0</accession>
<keyword evidence="2" id="KW-0805">Transcription regulation</keyword>
<name>A0A1G4KEZ0_9SACH</name>
<dbReference type="PANTHER" id="PTHR11945">
    <property type="entry name" value="MADS BOX PROTEIN"/>
    <property type="match status" value="1"/>
</dbReference>
<evidence type="ECO:0000313" key="10">
    <source>
        <dbReference type="Proteomes" id="UP000191144"/>
    </source>
</evidence>
<evidence type="ECO:0000256" key="3">
    <source>
        <dbReference type="ARBA" id="ARBA00023125"/>
    </source>
</evidence>
<dbReference type="InterPro" id="IPR036879">
    <property type="entry name" value="TF_MADSbox_sf"/>
</dbReference>
<dbReference type="GO" id="GO:0008301">
    <property type="term" value="F:DNA binding, bending"/>
    <property type="evidence" value="ECO:0007669"/>
    <property type="project" value="UniProtKB-ARBA"/>
</dbReference>
<dbReference type="GO" id="GO:0046983">
    <property type="term" value="F:protein dimerization activity"/>
    <property type="evidence" value="ECO:0007669"/>
    <property type="project" value="InterPro"/>
</dbReference>
<evidence type="ECO:0000256" key="4">
    <source>
        <dbReference type="ARBA" id="ARBA00023163"/>
    </source>
</evidence>
<feature type="region of interest" description="Disordered" evidence="7">
    <location>
        <begin position="98"/>
        <end position="212"/>
    </location>
</feature>
<evidence type="ECO:0000256" key="5">
    <source>
        <dbReference type="ARBA" id="ARBA00023242"/>
    </source>
</evidence>
<dbReference type="InterPro" id="IPR002100">
    <property type="entry name" value="TF_MADSbox"/>
</dbReference>
<dbReference type="GO" id="GO:0000978">
    <property type="term" value="F:RNA polymerase II cis-regulatory region sequence-specific DNA binding"/>
    <property type="evidence" value="ECO:0007669"/>
    <property type="project" value="TreeGrafter"/>
</dbReference>
<evidence type="ECO:0000256" key="7">
    <source>
        <dbReference type="SAM" id="MobiDB-lite"/>
    </source>
</evidence>
<dbReference type="PROSITE" id="PS50066">
    <property type="entry name" value="MADS_BOX_2"/>
    <property type="match status" value="1"/>
</dbReference>
<protein>
    <submittedName>
        <fullName evidence="9">LAME_0H07228g1_1</fullName>
    </submittedName>
</protein>
<feature type="compositionally biased region" description="Acidic residues" evidence="7">
    <location>
        <begin position="115"/>
        <end position="128"/>
    </location>
</feature>
<feature type="compositionally biased region" description="Polar residues" evidence="7">
    <location>
        <begin position="461"/>
        <end position="471"/>
    </location>
</feature>
<dbReference type="FunFam" id="3.40.1810.10:FF:000013">
    <property type="entry name" value="Transcription factor, MADS-box"/>
    <property type="match status" value="1"/>
</dbReference>
<sequence length="604" mass="63655">MGRRKIAIEPIVDERNRTVTFIKRKAGLFKKAHELGVLCQVDIAVIILGSNNTFYEFSSVDTDDLIDHYQNSKLPHDVKGPANYGNFSKKKRVVIHNRAKRRFGRASPDTNSADDKDDSNEAGDNDADDLGRPFQGSVQGQNDNSEQNLDDEDEDDDDDPENNSICESEGNSESGVVPGVGQARKPTRKRLKISATPSFPNAPAARSGKNPSFNSLQQQVQRQFHNLYAVASNPEASSSSGFAHFGTQPNSSFSRSSVPGSYARGFSPAAGVAYGGAAYANTNPNVGLRSTSIPTGIDRGGVQTVPRTNPHGSSLIDDTPSRSDSRSLPQSNPTTSGTNSRPTLRVQIPSSSGTAIKSEPSSAISPNRTNVNSSSQFARSNAGHIELPHPTQSKNSTPQSAHAPIVSPGLDRSDKTHSFLPSAGGIGAANPGNGFLFNGLPSALNASPSIQQYFATPVQPNPTGTATSTAGSIVPSVSHPNGYLMQKHIQMAQQEQNLRTQHAAGGAEPTSGPLTGLPSKFANDLIVASPNTSMSMFQDWGYGRTGNGNNSSGAQPGGATTGAPSGAANNGGSGLTPYINVNQTPLSSKYFIFGDPNDDKNKKP</sequence>
<dbReference type="CDD" id="cd00265">
    <property type="entry name" value="MADS_MEF2_like"/>
    <property type="match status" value="1"/>
</dbReference>
<evidence type="ECO:0000259" key="8">
    <source>
        <dbReference type="PROSITE" id="PS50066"/>
    </source>
</evidence>
<dbReference type="SUPFAM" id="SSF55455">
    <property type="entry name" value="SRF-like"/>
    <property type="match status" value="1"/>
</dbReference>
<dbReference type="GO" id="GO:0045944">
    <property type="term" value="P:positive regulation of transcription by RNA polymerase II"/>
    <property type="evidence" value="ECO:0007669"/>
    <property type="project" value="InterPro"/>
</dbReference>
<dbReference type="InterPro" id="IPR033896">
    <property type="entry name" value="MEF2-like_N"/>
</dbReference>
<dbReference type="SMART" id="SM00432">
    <property type="entry name" value="MADS"/>
    <property type="match status" value="1"/>
</dbReference>
<reference evidence="10" key="1">
    <citation type="submission" date="2016-03" db="EMBL/GenBank/DDBJ databases">
        <authorList>
            <person name="Devillers Hugo."/>
        </authorList>
    </citation>
    <scope>NUCLEOTIDE SEQUENCE [LARGE SCALE GENOMIC DNA]</scope>
</reference>
<feature type="compositionally biased region" description="Polar residues" evidence="7">
    <location>
        <begin position="164"/>
        <end position="174"/>
    </location>
</feature>
<dbReference type="EMBL" id="LT598480">
    <property type="protein sequence ID" value="SCV03040.1"/>
    <property type="molecule type" value="Genomic_DNA"/>
</dbReference>
<feature type="compositionally biased region" description="Polar residues" evidence="7">
    <location>
        <begin position="390"/>
        <end position="400"/>
    </location>
</feature>
<dbReference type="GO" id="GO:0033554">
    <property type="term" value="P:cellular response to stress"/>
    <property type="evidence" value="ECO:0007669"/>
    <property type="project" value="UniProtKB-ARBA"/>
</dbReference>
<evidence type="ECO:0000313" key="9">
    <source>
        <dbReference type="EMBL" id="SCV03040.1"/>
    </source>
</evidence>
<keyword evidence="5" id="KW-0539">Nucleus</keyword>
<comment type="similarity">
    <text evidence="6">Belongs to the MEF2 family.</text>
</comment>
<dbReference type="OrthoDB" id="1898716at2759"/>
<gene>
    <name evidence="9" type="ORF">LAME_0H07228G</name>
</gene>
<feature type="domain" description="MADS-box" evidence="8">
    <location>
        <begin position="1"/>
        <end position="61"/>
    </location>
</feature>
<proteinExistence type="inferred from homology"/>
<keyword evidence="4" id="KW-0804">Transcription</keyword>
<dbReference type="GO" id="GO:0005634">
    <property type="term" value="C:nucleus"/>
    <property type="evidence" value="ECO:0007669"/>
    <property type="project" value="UniProtKB-SubCell"/>
</dbReference>
<dbReference type="PANTHER" id="PTHR11945:SF534">
    <property type="entry name" value="MYOCYTE-SPECIFIC ENHANCER FACTOR 2"/>
    <property type="match status" value="1"/>
</dbReference>
<keyword evidence="10" id="KW-1185">Reference proteome</keyword>
<dbReference type="Pfam" id="PF00319">
    <property type="entry name" value="SRF-TF"/>
    <property type="match status" value="1"/>
</dbReference>
<feature type="region of interest" description="Disordered" evidence="7">
    <location>
        <begin position="290"/>
        <end position="424"/>
    </location>
</feature>
<evidence type="ECO:0000256" key="6">
    <source>
        <dbReference type="ARBA" id="ARBA00025805"/>
    </source>
</evidence>
<feature type="region of interest" description="Disordered" evidence="7">
    <location>
        <begin position="493"/>
        <end position="518"/>
    </location>
</feature>
<dbReference type="Proteomes" id="UP000191144">
    <property type="component" value="Chromosome H"/>
</dbReference>
<feature type="region of interest" description="Disordered" evidence="7">
    <location>
        <begin position="546"/>
        <end position="580"/>
    </location>
</feature>
<comment type="subcellular location">
    <subcellularLocation>
        <location evidence="1">Nucleus</location>
    </subcellularLocation>
</comment>
<dbReference type="PRINTS" id="PR00404">
    <property type="entry name" value="MADSDOMAIN"/>
</dbReference>
<dbReference type="GO" id="GO:0000981">
    <property type="term" value="F:DNA-binding transcription factor activity, RNA polymerase II-specific"/>
    <property type="evidence" value="ECO:0007669"/>
    <property type="project" value="TreeGrafter"/>
</dbReference>